<proteinExistence type="predicted"/>
<keyword evidence="3" id="KW-1185">Reference proteome</keyword>
<evidence type="ECO:0000313" key="2">
    <source>
        <dbReference type="EMBL" id="GFO25485.1"/>
    </source>
</evidence>
<evidence type="ECO:0000256" key="1">
    <source>
        <dbReference type="SAM" id="MobiDB-lite"/>
    </source>
</evidence>
<gene>
    <name evidence="2" type="ORF">PoB_005199000</name>
</gene>
<feature type="compositionally biased region" description="Basic and acidic residues" evidence="1">
    <location>
        <begin position="53"/>
        <end position="67"/>
    </location>
</feature>
<reference evidence="2 3" key="1">
    <citation type="journal article" date="2021" name="Elife">
        <title>Chloroplast acquisition without the gene transfer in kleptoplastic sea slugs, Plakobranchus ocellatus.</title>
        <authorList>
            <person name="Maeda T."/>
            <person name="Takahashi S."/>
            <person name="Yoshida T."/>
            <person name="Shimamura S."/>
            <person name="Takaki Y."/>
            <person name="Nagai Y."/>
            <person name="Toyoda A."/>
            <person name="Suzuki Y."/>
            <person name="Arimoto A."/>
            <person name="Ishii H."/>
            <person name="Satoh N."/>
            <person name="Nishiyama T."/>
            <person name="Hasebe M."/>
            <person name="Maruyama T."/>
            <person name="Minagawa J."/>
            <person name="Obokata J."/>
            <person name="Shigenobu S."/>
        </authorList>
    </citation>
    <scope>NUCLEOTIDE SEQUENCE [LARGE SCALE GENOMIC DNA]</scope>
</reference>
<dbReference type="EMBL" id="BLXT01005762">
    <property type="protein sequence ID" value="GFO25485.1"/>
    <property type="molecule type" value="Genomic_DNA"/>
</dbReference>
<dbReference type="AlphaFoldDB" id="A0AAV4C259"/>
<comment type="caution">
    <text evidence="2">The sequence shown here is derived from an EMBL/GenBank/DDBJ whole genome shotgun (WGS) entry which is preliminary data.</text>
</comment>
<accession>A0AAV4C259</accession>
<name>A0AAV4C259_9GAST</name>
<feature type="region of interest" description="Disordered" evidence="1">
    <location>
        <begin position="44"/>
        <end position="69"/>
    </location>
</feature>
<evidence type="ECO:0000313" key="3">
    <source>
        <dbReference type="Proteomes" id="UP000735302"/>
    </source>
</evidence>
<dbReference type="Proteomes" id="UP000735302">
    <property type="component" value="Unassembled WGS sequence"/>
</dbReference>
<organism evidence="2 3">
    <name type="scientific">Plakobranchus ocellatus</name>
    <dbReference type="NCBI Taxonomy" id="259542"/>
    <lineage>
        <taxon>Eukaryota</taxon>
        <taxon>Metazoa</taxon>
        <taxon>Spiralia</taxon>
        <taxon>Lophotrochozoa</taxon>
        <taxon>Mollusca</taxon>
        <taxon>Gastropoda</taxon>
        <taxon>Heterobranchia</taxon>
        <taxon>Euthyneura</taxon>
        <taxon>Panpulmonata</taxon>
        <taxon>Sacoglossa</taxon>
        <taxon>Placobranchoidea</taxon>
        <taxon>Plakobranchidae</taxon>
        <taxon>Plakobranchus</taxon>
    </lineage>
</organism>
<protein>
    <submittedName>
        <fullName evidence="2">Uncharacterized protein</fullName>
    </submittedName>
</protein>
<sequence length="116" mass="13052">MGDNHYSLAVATSTSRIHPSLIRVAPHGKQVTHTVGGATLVEGDSKRRSRRTLAQERKWKEKTKQGGEKVMSSMYRREAVHGRQPVLVASYDTHSTVGQFCSRFLRLQSPHGKRKK</sequence>